<reference evidence="2" key="1">
    <citation type="submission" date="2021-10" db="EMBL/GenBank/DDBJ databases">
        <title>De novo Genome Assembly of Clathrus columnatus (Basidiomycota, Fungi) Using Illumina and Nanopore Sequence Data.</title>
        <authorList>
            <person name="Ogiso-Tanaka E."/>
            <person name="Itagaki H."/>
            <person name="Hosoya T."/>
            <person name="Hosaka K."/>
        </authorList>
    </citation>
    <scope>NUCLEOTIDE SEQUENCE</scope>
    <source>
        <strain evidence="2">MO-923</strain>
    </source>
</reference>
<feature type="region of interest" description="Disordered" evidence="1">
    <location>
        <begin position="100"/>
        <end position="122"/>
    </location>
</feature>
<gene>
    <name evidence="2" type="ORF">Clacol_001142</name>
</gene>
<organism evidence="2 3">
    <name type="scientific">Clathrus columnatus</name>
    <dbReference type="NCBI Taxonomy" id="1419009"/>
    <lineage>
        <taxon>Eukaryota</taxon>
        <taxon>Fungi</taxon>
        <taxon>Dikarya</taxon>
        <taxon>Basidiomycota</taxon>
        <taxon>Agaricomycotina</taxon>
        <taxon>Agaricomycetes</taxon>
        <taxon>Phallomycetidae</taxon>
        <taxon>Phallales</taxon>
        <taxon>Clathraceae</taxon>
        <taxon>Clathrus</taxon>
    </lineage>
</organism>
<evidence type="ECO:0000313" key="3">
    <source>
        <dbReference type="Proteomes" id="UP001050691"/>
    </source>
</evidence>
<dbReference type="EMBL" id="BPWL01000002">
    <property type="protein sequence ID" value="GJJ06946.1"/>
    <property type="molecule type" value="Genomic_DNA"/>
</dbReference>
<dbReference type="Proteomes" id="UP001050691">
    <property type="component" value="Unassembled WGS sequence"/>
</dbReference>
<accession>A0AAV4ZXP9</accession>
<proteinExistence type="predicted"/>
<name>A0AAV4ZXP9_9AGAM</name>
<keyword evidence="3" id="KW-1185">Reference proteome</keyword>
<evidence type="ECO:0000256" key="1">
    <source>
        <dbReference type="SAM" id="MobiDB-lite"/>
    </source>
</evidence>
<sequence>MTDNLTLSPASLDNLADQYDEQTSATLLVTSKGPRKALRLLVPTLAKMFIDNSLIGKALSGTLYYNSSKELEGDNSQYFVQEVLKNGKYRVYVFFFKPPRHPEPSDPTDPTDPPENLNPSASVPIPLPLPYATFMAPDLRRHINAHQLHQFRGTGKWTDFYWGSSVAKVTNILPAPIPIPSDPPSDPPSDIKSPVPLPPSNSITISIPAIHITGKLIHTEPHLQHILPPFVAAQGIIYHKDYQSLETTKRALYSPDSIVFYAKDAEEADQLAFRLVNLPCLMNTAGSLTLSGRIKR</sequence>
<dbReference type="AlphaFoldDB" id="A0AAV4ZXP9"/>
<protein>
    <submittedName>
        <fullName evidence="2">Uncharacterized protein</fullName>
    </submittedName>
</protein>
<comment type="caution">
    <text evidence="2">The sequence shown here is derived from an EMBL/GenBank/DDBJ whole genome shotgun (WGS) entry which is preliminary data.</text>
</comment>
<evidence type="ECO:0000313" key="2">
    <source>
        <dbReference type="EMBL" id="GJJ06946.1"/>
    </source>
</evidence>